<protein>
    <submittedName>
        <fullName evidence="1">Uncharacterized protein</fullName>
    </submittedName>
</protein>
<comment type="caution">
    <text evidence="1">The sequence shown here is derived from an EMBL/GenBank/DDBJ whole genome shotgun (WGS) entry which is preliminary data.</text>
</comment>
<reference evidence="1 2" key="1">
    <citation type="submission" date="2024-01" db="EMBL/GenBank/DDBJ databases">
        <title>The genomes of 5 underutilized Papilionoideae crops provide insights into root nodulation and disease resistanc.</title>
        <authorList>
            <person name="Jiang F."/>
        </authorList>
    </citation>
    <scope>NUCLEOTIDE SEQUENCE [LARGE SCALE GENOMIC DNA]</scope>
    <source>
        <strain evidence="1">JINMINGXINNONG_FW02</strain>
        <tissue evidence="1">Leaves</tissue>
    </source>
</reference>
<evidence type="ECO:0000313" key="1">
    <source>
        <dbReference type="EMBL" id="KAK7355112.1"/>
    </source>
</evidence>
<dbReference type="Proteomes" id="UP001374584">
    <property type="component" value="Unassembled WGS sequence"/>
</dbReference>
<keyword evidence="2" id="KW-1185">Reference proteome</keyword>
<gene>
    <name evidence="1" type="ORF">VNO80_14357</name>
</gene>
<evidence type="ECO:0000313" key="2">
    <source>
        <dbReference type="Proteomes" id="UP001374584"/>
    </source>
</evidence>
<dbReference type="AlphaFoldDB" id="A0AAN9R0T8"/>
<name>A0AAN9R0T8_PHACN</name>
<proteinExistence type="predicted"/>
<sequence length="68" mass="8098">MHQNTNNRNPRYEEDLNVPEEIEQFQEICVLGNRLETASIRCSVRSFPSDFEDPLLKRFRFVDGLRRA</sequence>
<accession>A0AAN9R0T8</accession>
<organism evidence="1 2">
    <name type="scientific">Phaseolus coccineus</name>
    <name type="common">Scarlet runner bean</name>
    <name type="synonym">Phaseolus multiflorus</name>
    <dbReference type="NCBI Taxonomy" id="3886"/>
    <lineage>
        <taxon>Eukaryota</taxon>
        <taxon>Viridiplantae</taxon>
        <taxon>Streptophyta</taxon>
        <taxon>Embryophyta</taxon>
        <taxon>Tracheophyta</taxon>
        <taxon>Spermatophyta</taxon>
        <taxon>Magnoliopsida</taxon>
        <taxon>eudicotyledons</taxon>
        <taxon>Gunneridae</taxon>
        <taxon>Pentapetalae</taxon>
        <taxon>rosids</taxon>
        <taxon>fabids</taxon>
        <taxon>Fabales</taxon>
        <taxon>Fabaceae</taxon>
        <taxon>Papilionoideae</taxon>
        <taxon>50 kb inversion clade</taxon>
        <taxon>NPAAA clade</taxon>
        <taxon>indigoferoid/millettioid clade</taxon>
        <taxon>Phaseoleae</taxon>
        <taxon>Phaseolus</taxon>
    </lineage>
</organism>
<dbReference type="EMBL" id="JAYMYR010000006">
    <property type="protein sequence ID" value="KAK7355112.1"/>
    <property type="molecule type" value="Genomic_DNA"/>
</dbReference>